<dbReference type="RefSeq" id="WP_183860761.1">
    <property type="nucleotide sequence ID" value="NZ_JACHFH010000013.1"/>
</dbReference>
<proteinExistence type="predicted"/>
<dbReference type="InterPro" id="IPR029035">
    <property type="entry name" value="DHS-like_NAD/FAD-binding_dom"/>
</dbReference>
<reference evidence="1 2" key="1">
    <citation type="submission" date="2020-08" db="EMBL/GenBank/DDBJ databases">
        <title>Genomic Encyclopedia of Type Strains, Phase IV (KMG-IV): sequencing the most valuable type-strain genomes for metagenomic binning, comparative biology and taxonomic classification.</title>
        <authorList>
            <person name="Goeker M."/>
        </authorList>
    </citation>
    <scope>NUCLEOTIDE SEQUENCE [LARGE SCALE GENOMIC DNA]</scope>
    <source>
        <strain evidence="1 2">DSM 24661</strain>
    </source>
</reference>
<evidence type="ECO:0000313" key="2">
    <source>
        <dbReference type="Proteomes" id="UP000559117"/>
    </source>
</evidence>
<sequence length="529" mass="60851">MSTSEVSIFDILRDANEFPILFIGAGLSKRYIVDYPSWEELLNALWKLQSDGHDFFAELNKLKKDILTKKPTLQEDALRFELNTEAAQIIGKNIDNLFFDEKLPIDGLSQEMAFRENLSPFKKYLSNNFSRLQIKNEPTIQTELEAFQKLLLKTRLIFTTNYDNFIETSYNQNNHSIATYIGQNGLFQATLGYAELFKIHGCISEPNSLVLTKDDYLTFEKHSVLISAKIISEMLHSPIIFLGYSLTDENIRHILKSFISSLGNHEKTQLRQKLIIIQYDESAGDNIHENVIFSDDFQCFFTLIKTNNYSSIYNKLAEIDQGVTPIELRRYQHVIKDLIVTKGQKGSLDKIFMGIKDLPTDPEELCSQNWVVSVGKETEITIPTLKNYIKDYVTNKEIDITIALRFILTLNGNYPKLKYLTQTNIENSELETFEKTRLLKRLPLTDTIANIISHPGTLISTDLQATITSIMSANDTIQKKDATVCRYIQRFNLNDVRSYILYSLERQPNEQQLSTAFRKLSVAYDLLTN</sequence>
<protein>
    <recommendedName>
        <fullName evidence="3">SIR2-like domain-containing protein</fullName>
    </recommendedName>
</protein>
<accession>A0A840UPI0</accession>
<dbReference type="PIRSF" id="PIRSF014677">
    <property type="entry name" value="UCP014677"/>
    <property type="match status" value="1"/>
</dbReference>
<keyword evidence="2" id="KW-1185">Reference proteome</keyword>
<dbReference type="EMBL" id="JACHFH010000013">
    <property type="protein sequence ID" value="MBB5336112.1"/>
    <property type="molecule type" value="Genomic_DNA"/>
</dbReference>
<organism evidence="1 2">
    <name type="scientific">Pectinatus brassicae</name>
    <dbReference type="NCBI Taxonomy" id="862415"/>
    <lineage>
        <taxon>Bacteria</taxon>
        <taxon>Bacillati</taxon>
        <taxon>Bacillota</taxon>
        <taxon>Negativicutes</taxon>
        <taxon>Selenomonadales</taxon>
        <taxon>Selenomonadaceae</taxon>
        <taxon>Pectinatus</taxon>
    </lineage>
</organism>
<comment type="caution">
    <text evidence="1">The sequence shown here is derived from an EMBL/GenBank/DDBJ whole genome shotgun (WGS) entry which is preliminary data.</text>
</comment>
<dbReference type="AlphaFoldDB" id="A0A840UPI0"/>
<evidence type="ECO:0008006" key="3">
    <source>
        <dbReference type="Google" id="ProtNLM"/>
    </source>
</evidence>
<name>A0A840UPI0_9FIRM</name>
<evidence type="ECO:0000313" key="1">
    <source>
        <dbReference type="EMBL" id="MBB5336112.1"/>
    </source>
</evidence>
<dbReference type="Proteomes" id="UP000559117">
    <property type="component" value="Unassembled WGS sequence"/>
</dbReference>
<gene>
    <name evidence="1" type="ORF">HNR32_001256</name>
</gene>
<dbReference type="Pfam" id="PF13289">
    <property type="entry name" value="SIR2_2"/>
    <property type="match status" value="1"/>
</dbReference>
<dbReference type="InterPro" id="IPR011202">
    <property type="entry name" value="UCP014677"/>
</dbReference>
<dbReference type="SUPFAM" id="SSF52467">
    <property type="entry name" value="DHS-like NAD/FAD-binding domain"/>
    <property type="match status" value="1"/>
</dbReference>